<evidence type="ECO:0000256" key="5">
    <source>
        <dbReference type="SAM" id="MobiDB-lite"/>
    </source>
</evidence>
<feature type="compositionally biased region" description="Low complexity" evidence="5">
    <location>
        <begin position="166"/>
        <end position="189"/>
    </location>
</feature>
<dbReference type="SUPFAM" id="SSF81296">
    <property type="entry name" value="E set domains"/>
    <property type="match status" value="1"/>
</dbReference>
<keyword evidence="6" id="KW-1133">Transmembrane helix</keyword>
<sequence length="239" mass="23855">MTRSNRPVRRPFRAIRRAGVAVGGAVLLLLATAPAALAHDRLKDSSPADGAKVAQVESIELEFTSRMTMPTLVLDGPAGKNLPLGKPRSQGVKVTAEPGEPLEPGRYRLAWRVVSSDGHPISGELRFTVTAPATPTAEPSDTATATAEPSGAATAEPSGAATPADAATPSEAGPAASAGSGEPEAASSTPVAQAETGSGGVPGWLWVAAAALVVGGAATVIAGRRKRNPGDAGSPPAKP</sequence>
<dbReference type="Gene3D" id="2.60.40.1220">
    <property type="match status" value="1"/>
</dbReference>
<dbReference type="EMBL" id="JBHMEI010000001">
    <property type="protein sequence ID" value="MFB9199559.1"/>
    <property type="molecule type" value="Genomic_DNA"/>
</dbReference>
<name>A0ABV5I707_9ACTN</name>
<feature type="region of interest" description="Disordered" evidence="5">
    <location>
        <begin position="125"/>
        <end position="197"/>
    </location>
</feature>
<dbReference type="InterPro" id="IPR007348">
    <property type="entry name" value="CopC_dom"/>
</dbReference>
<dbReference type="Pfam" id="PF04234">
    <property type="entry name" value="CopC"/>
    <property type="match status" value="1"/>
</dbReference>
<dbReference type="InterPro" id="IPR014756">
    <property type="entry name" value="Ig_E-set"/>
</dbReference>
<gene>
    <name evidence="8" type="ORF">ACFFV7_00025</name>
</gene>
<dbReference type="PANTHER" id="PTHR34820">
    <property type="entry name" value="INNER MEMBRANE PROTEIN YEBZ"/>
    <property type="match status" value="1"/>
</dbReference>
<accession>A0ABV5I707</accession>
<dbReference type="InterPro" id="IPR014755">
    <property type="entry name" value="Cu-Rt/internalin_Ig-like"/>
</dbReference>
<dbReference type="Proteomes" id="UP001589647">
    <property type="component" value="Unassembled WGS sequence"/>
</dbReference>
<feature type="region of interest" description="Disordered" evidence="5">
    <location>
        <begin position="80"/>
        <end position="102"/>
    </location>
</feature>
<keyword evidence="3" id="KW-0732">Signal</keyword>
<organism evidence="8 9">
    <name type="scientific">Nonomuraea spiralis</name>
    <dbReference type="NCBI Taxonomy" id="46182"/>
    <lineage>
        <taxon>Bacteria</taxon>
        <taxon>Bacillati</taxon>
        <taxon>Actinomycetota</taxon>
        <taxon>Actinomycetes</taxon>
        <taxon>Streptosporangiales</taxon>
        <taxon>Streptosporangiaceae</taxon>
        <taxon>Nonomuraea</taxon>
    </lineage>
</organism>
<evidence type="ECO:0000256" key="6">
    <source>
        <dbReference type="SAM" id="Phobius"/>
    </source>
</evidence>
<dbReference type="InterPro" id="IPR032694">
    <property type="entry name" value="CopC/D"/>
</dbReference>
<evidence type="ECO:0000313" key="8">
    <source>
        <dbReference type="EMBL" id="MFB9199559.1"/>
    </source>
</evidence>
<feature type="compositionally biased region" description="Low complexity" evidence="5">
    <location>
        <begin position="130"/>
        <end position="150"/>
    </location>
</feature>
<keyword evidence="9" id="KW-1185">Reference proteome</keyword>
<reference evidence="8 9" key="1">
    <citation type="submission" date="2024-09" db="EMBL/GenBank/DDBJ databases">
        <authorList>
            <person name="Sun Q."/>
            <person name="Mori K."/>
        </authorList>
    </citation>
    <scope>NUCLEOTIDE SEQUENCE [LARGE SCALE GENOMIC DNA]</scope>
    <source>
        <strain evidence="8 9">CCM 3426</strain>
    </source>
</reference>
<proteinExistence type="predicted"/>
<keyword evidence="4" id="KW-0186">Copper</keyword>
<protein>
    <submittedName>
        <fullName evidence="8">Copper resistance protein CopC</fullName>
    </submittedName>
</protein>
<feature type="transmembrane region" description="Helical" evidence="6">
    <location>
        <begin position="203"/>
        <end position="222"/>
    </location>
</feature>
<comment type="caution">
    <text evidence="8">The sequence shown here is derived from an EMBL/GenBank/DDBJ whole genome shotgun (WGS) entry which is preliminary data.</text>
</comment>
<evidence type="ECO:0000256" key="4">
    <source>
        <dbReference type="ARBA" id="ARBA00023008"/>
    </source>
</evidence>
<evidence type="ECO:0000259" key="7">
    <source>
        <dbReference type="Pfam" id="PF04234"/>
    </source>
</evidence>
<dbReference type="RefSeq" id="WP_189645295.1">
    <property type="nucleotide sequence ID" value="NZ_BMRC01000001.1"/>
</dbReference>
<evidence type="ECO:0000256" key="3">
    <source>
        <dbReference type="ARBA" id="ARBA00022729"/>
    </source>
</evidence>
<comment type="subcellular location">
    <subcellularLocation>
        <location evidence="1">Cell envelope</location>
    </subcellularLocation>
</comment>
<dbReference type="PANTHER" id="PTHR34820:SF4">
    <property type="entry name" value="INNER MEMBRANE PROTEIN YEBZ"/>
    <property type="match status" value="1"/>
</dbReference>
<evidence type="ECO:0000313" key="9">
    <source>
        <dbReference type="Proteomes" id="UP001589647"/>
    </source>
</evidence>
<evidence type="ECO:0000256" key="1">
    <source>
        <dbReference type="ARBA" id="ARBA00004196"/>
    </source>
</evidence>
<evidence type="ECO:0000256" key="2">
    <source>
        <dbReference type="ARBA" id="ARBA00022723"/>
    </source>
</evidence>
<keyword evidence="2" id="KW-0479">Metal-binding</keyword>
<keyword evidence="6" id="KW-0812">Transmembrane</keyword>
<keyword evidence="6" id="KW-0472">Membrane</keyword>
<feature type="domain" description="CopC" evidence="7">
    <location>
        <begin position="39"/>
        <end position="129"/>
    </location>
</feature>